<dbReference type="PROSITE" id="PS50097">
    <property type="entry name" value="BTB"/>
    <property type="match status" value="1"/>
</dbReference>
<dbReference type="InterPro" id="IPR011333">
    <property type="entry name" value="SKP1/BTB/POZ_sf"/>
</dbReference>
<dbReference type="Gene3D" id="3.30.710.10">
    <property type="entry name" value="Potassium Channel Kv1.1, Chain A"/>
    <property type="match status" value="1"/>
</dbReference>
<keyword evidence="3" id="KW-1185">Reference proteome</keyword>
<dbReference type="CDD" id="cd18186">
    <property type="entry name" value="BTB_POZ_ZBTB_KLHL-like"/>
    <property type="match status" value="1"/>
</dbReference>
<dbReference type="InterPro" id="IPR000210">
    <property type="entry name" value="BTB/POZ_dom"/>
</dbReference>
<dbReference type="Pfam" id="PF00651">
    <property type="entry name" value="BTB"/>
    <property type="match status" value="1"/>
</dbReference>
<feature type="domain" description="BTB" evidence="1">
    <location>
        <begin position="19"/>
        <end position="88"/>
    </location>
</feature>
<organism evidence="2 3">
    <name type="scientific">Septoria linicola</name>
    <dbReference type="NCBI Taxonomy" id="215465"/>
    <lineage>
        <taxon>Eukaryota</taxon>
        <taxon>Fungi</taxon>
        <taxon>Dikarya</taxon>
        <taxon>Ascomycota</taxon>
        <taxon>Pezizomycotina</taxon>
        <taxon>Dothideomycetes</taxon>
        <taxon>Dothideomycetidae</taxon>
        <taxon>Mycosphaerellales</taxon>
        <taxon>Mycosphaerellaceae</taxon>
        <taxon>Septoria</taxon>
    </lineage>
</organism>
<gene>
    <name evidence="2" type="ORF">Slin15195_G051260</name>
</gene>
<dbReference type="Proteomes" id="UP001056384">
    <property type="component" value="Chromosome 3"/>
</dbReference>
<evidence type="ECO:0000313" key="2">
    <source>
        <dbReference type="EMBL" id="USW51807.1"/>
    </source>
</evidence>
<evidence type="ECO:0000259" key="1">
    <source>
        <dbReference type="PROSITE" id="PS50097"/>
    </source>
</evidence>
<dbReference type="SUPFAM" id="SSF54695">
    <property type="entry name" value="POZ domain"/>
    <property type="match status" value="1"/>
</dbReference>
<dbReference type="PANTHER" id="PTHR47843">
    <property type="entry name" value="BTB DOMAIN-CONTAINING PROTEIN-RELATED"/>
    <property type="match status" value="1"/>
</dbReference>
<reference evidence="2" key="1">
    <citation type="submission" date="2022-06" db="EMBL/GenBank/DDBJ databases">
        <title>Complete genome sequences of two strains of the flax pathogen Septoria linicola.</title>
        <authorList>
            <person name="Lapalu N."/>
            <person name="Simon A."/>
            <person name="Demenou B."/>
            <person name="Paumier D."/>
            <person name="Guillot M.-P."/>
            <person name="Gout L."/>
            <person name="Valade R."/>
        </authorList>
    </citation>
    <scope>NUCLEOTIDE SEQUENCE</scope>
    <source>
        <strain evidence="2">SE15195</strain>
    </source>
</reference>
<dbReference type="EMBL" id="CP099420">
    <property type="protein sequence ID" value="USW51807.1"/>
    <property type="molecule type" value="Genomic_DNA"/>
</dbReference>
<sequence>MAMATATPRKRKHCDFSEATITVLVGDAKKSFALHPTILKNNSPYFRGALGSRFKESIDKAVRLPESDPAVFQVYATYVYTGEISLQRAGTGEDLDEESDPSYTARFHSLVKLYALADYLQDISLKNKIVDIIIDRTTGHGVLLTTLSFAFANLPAESIMCRLITDTHLTYCSAEFLEQSWSSLPEPYLKALTLGWAKATHDKSATPVRPDDAHRCKYHEHDEEFVQGETCVAGTRQSPPKKKAKR</sequence>
<dbReference type="PANTHER" id="PTHR47843:SF2">
    <property type="entry name" value="BTB DOMAIN-CONTAINING PROTEIN"/>
    <property type="match status" value="1"/>
</dbReference>
<accession>A0A9Q9ATN7</accession>
<protein>
    <submittedName>
        <fullName evidence="2">BTB/POZ domain-containing protein</fullName>
    </submittedName>
</protein>
<dbReference type="AlphaFoldDB" id="A0A9Q9ATN7"/>
<proteinExistence type="predicted"/>
<dbReference type="SMART" id="SM00225">
    <property type="entry name" value="BTB"/>
    <property type="match status" value="1"/>
</dbReference>
<name>A0A9Q9ATN7_9PEZI</name>
<evidence type="ECO:0000313" key="3">
    <source>
        <dbReference type="Proteomes" id="UP001056384"/>
    </source>
</evidence>